<proteinExistence type="predicted"/>
<organism evidence="1 2">
    <name type="scientific">Desulforamulus putei DSM 12395</name>
    <dbReference type="NCBI Taxonomy" id="1121429"/>
    <lineage>
        <taxon>Bacteria</taxon>
        <taxon>Bacillati</taxon>
        <taxon>Bacillota</taxon>
        <taxon>Clostridia</taxon>
        <taxon>Eubacteriales</taxon>
        <taxon>Peptococcaceae</taxon>
        <taxon>Desulforamulus</taxon>
    </lineage>
</organism>
<reference evidence="2" key="1">
    <citation type="submission" date="2016-11" db="EMBL/GenBank/DDBJ databases">
        <authorList>
            <person name="Varghese N."/>
            <person name="Submissions S."/>
        </authorList>
    </citation>
    <scope>NUCLEOTIDE SEQUENCE [LARGE SCALE GENOMIC DNA]</scope>
    <source>
        <strain evidence="2">DSM 12395</strain>
    </source>
</reference>
<protein>
    <submittedName>
        <fullName evidence="1">Uncharacterized protein</fullName>
    </submittedName>
</protein>
<dbReference type="OrthoDB" id="1726628at2"/>
<dbReference type="AlphaFoldDB" id="A0A1M4ZE38"/>
<sequence>MALKNFHIKLPEDHVLFTLPKGKRGDRARELIELGLRFEALFLSLQEEIKLGFEQIQNEIKNIKVITVQKEEKQEENSGLSTLLEGFIDF</sequence>
<dbReference type="EMBL" id="FQUY01000013">
    <property type="protein sequence ID" value="SHF16304.1"/>
    <property type="molecule type" value="Genomic_DNA"/>
</dbReference>
<dbReference type="Proteomes" id="UP000184148">
    <property type="component" value="Unassembled WGS sequence"/>
</dbReference>
<name>A0A1M4ZE38_9FIRM</name>
<dbReference type="RefSeq" id="WP_003542018.1">
    <property type="nucleotide sequence ID" value="NZ_FQUY01000013.1"/>
</dbReference>
<gene>
    <name evidence="1" type="ORF">SAMN02745133_01971</name>
</gene>
<evidence type="ECO:0000313" key="1">
    <source>
        <dbReference type="EMBL" id="SHF16304.1"/>
    </source>
</evidence>
<evidence type="ECO:0000313" key="2">
    <source>
        <dbReference type="Proteomes" id="UP000184148"/>
    </source>
</evidence>
<accession>A0A1M4ZE38</accession>
<keyword evidence="2" id="KW-1185">Reference proteome</keyword>
<dbReference type="STRING" id="1121429.SAMN02745133_01971"/>